<dbReference type="SUPFAM" id="SSF53335">
    <property type="entry name" value="S-adenosyl-L-methionine-dependent methyltransferases"/>
    <property type="match status" value="1"/>
</dbReference>
<reference evidence="1" key="1">
    <citation type="journal article" date="2023" name="Comput. Struct. Biotechnol. J.">
        <title>Discovery of a novel marine Bacteroidetes with a rich repertoire of carbohydrate-active enzymes.</title>
        <authorList>
            <person name="Chen B."/>
            <person name="Liu G."/>
            <person name="Chen Q."/>
            <person name="Wang H."/>
            <person name="Liu L."/>
            <person name="Tang K."/>
        </authorList>
    </citation>
    <scope>NUCLEOTIDE SEQUENCE</scope>
    <source>
        <strain evidence="1">TK19036</strain>
    </source>
</reference>
<dbReference type="AlphaFoldDB" id="A0AA49GJP5"/>
<gene>
    <name evidence="1" type="ORF">K4G66_26940</name>
</gene>
<sequence>MEVIKHLHPLMSLEKLDGIFWKLANYHGYKLDENAILFKANNDIHRVGSYIHYKHLHLESLFDWPSTDSYSQVSKLPGYPFTLAMGWPPYHVYFHPDYPHSDQLPVLVTFIYHTLQLLRVGGLLIILTTRNEENWPTKELNKIAEKIDEYNLPPVFGNAVEHTLMVFRRKATDAVRYELDSIKTKKS</sequence>
<dbReference type="InterPro" id="IPR029063">
    <property type="entry name" value="SAM-dependent_MTases_sf"/>
</dbReference>
<reference evidence="1" key="2">
    <citation type="journal article" date="2024" name="Antonie Van Leeuwenhoek">
        <title>Roseihalotalea indica gen. nov., sp. nov., a halophilic Bacteroidetes from mesopelagic Southwest Indian Ocean with higher carbohydrate metabolic potential.</title>
        <authorList>
            <person name="Chen B."/>
            <person name="Zhang M."/>
            <person name="Lin D."/>
            <person name="Ye J."/>
            <person name="Tang K."/>
        </authorList>
    </citation>
    <scope>NUCLEOTIDE SEQUENCE</scope>
    <source>
        <strain evidence="1">TK19036</strain>
    </source>
</reference>
<organism evidence="1">
    <name type="scientific">Roseihalotalea indica</name>
    <dbReference type="NCBI Taxonomy" id="2867963"/>
    <lineage>
        <taxon>Bacteria</taxon>
        <taxon>Pseudomonadati</taxon>
        <taxon>Bacteroidota</taxon>
        <taxon>Cytophagia</taxon>
        <taxon>Cytophagales</taxon>
        <taxon>Catalimonadaceae</taxon>
        <taxon>Roseihalotalea</taxon>
    </lineage>
</organism>
<name>A0AA49GJP5_9BACT</name>
<dbReference type="EMBL" id="CP120682">
    <property type="protein sequence ID" value="WKN36007.1"/>
    <property type="molecule type" value="Genomic_DNA"/>
</dbReference>
<protein>
    <submittedName>
        <fullName evidence="1">Uncharacterized protein</fullName>
    </submittedName>
</protein>
<accession>A0AA49GJP5</accession>
<proteinExistence type="predicted"/>
<evidence type="ECO:0000313" key="1">
    <source>
        <dbReference type="EMBL" id="WKN36007.1"/>
    </source>
</evidence>